<evidence type="ECO:0000313" key="5">
    <source>
        <dbReference type="EMBL" id="MDQ0437847.1"/>
    </source>
</evidence>
<dbReference type="Proteomes" id="UP001241603">
    <property type="component" value="Unassembled WGS sequence"/>
</dbReference>
<dbReference type="SMART" id="SM00086">
    <property type="entry name" value="PAC"/>
    <property type="match status" value="2"/>
</dbReference>
<evidence type="ECO:0000313" key="6">
    <source>
        <dbReference type="Proteomes" id="UP001241603"/>
    </source>
</evidence>
<dbReference type="CDD" id="cd01948">
    <property type="entry name" value="EAL"/>
    <property type="match status" value="1"/>
</dbReference>
<evidence type="ECO:0000259" key="3">
    <source>
        <dbReference type="PROSITE" id="PS50883"/>
    </source>
</evidence>
<accession>A0ABU0H744</accession>
<evidence type="ECO:0000259" key="2">
    <source>
        <dbReference type="PROSITE" id="PS50113"/>
    </source>
</evidence>
<dbReference type="NCBIfam" id="TIGR00229">
    <property type="entry name" value="sensory_box"/>
    <property type="match status" value="2"/>
</dbReference>
<keyword evidence="6" id="KW-1185">Reference proteome</keyword>
<organism evidence="5 6">
    <name type="scientific">Kaistia dalseonensis</name>
    <dbReference type="NCBI Taxonomy" id="410840"/>
    <lineage>
        <taxon>Bacteria</taxon>
        <taxon>Pseudomonadati</taxon>
        <taxon>Pseudomonadota</taxon>
        <taxon>Alphaproteobacteria</taxon>
        <taxon>Hyphomicrobiales</taxon>
        <taxon>Kaistiaceae</taxon>
        <taxon>Kaistia</taxon>
    </lineage>
</organism>
<dbReference type="NCBIfam" id="TIGR00254">
    <property type="entry name" value="GGDEF"/>
    <property type="match status" value="1"/>
</dbReference>
<sequence>MSMSGDDGRRSRSWSLAEALSRYLTVVTNRPHGEDEEGLATGVAAAAESLAYAVIEATPSALLLTNAAGNISFANSAAERLFGYEAGELVGRPLLDLVPPRYRDAHMVSYHVSMDTPVSRMMGGDSELFGLRKDGGEIPVEMALNTLELGGEVQILASIFDTSARHEAQREAAMAVAEAEAIVSSAPFAIIATDVAGLIVAVNPAAERLLWYREAELAGKASVLLLHDKAEIEACAAELSRELGEPVSADIAVFRAKASRGLPDSREWSYIRKGGSRVPVQLTVSAIRDQRQAITGFLGIAYDITDRKRADGYIRHIAHHDALTGLPNRVLLHERLDSAIAQASRTGGKIGVLLVDLDHFKRVNDMLGHYAGDQLLIDITQAMQRCVRSTDVLARMGGDEFVVLMPDVTNEREVLETARKIVQALSGPIQIRGHAASVATSVGVALYPDHTTDPQALLTHADMAMYDAKRRGGSHYRIFTLDMAHRLERQVGMQRALAGAMERGEFFLEYQPEVSSKSGRVIGVETLLRWRHATRGLVPPDEFIPIAEESGLIVAIGAWVLRTACAEIGALNKTLAEPLRLSVNVSPQQLFDEQMWQDIDKTLAKHAIAPHLFEIEITEASLMGNGNREQQVLSQLRNLGITITIDDFGTGYSSLSYLAQFSIDRIKIDRTFVQDLMRNPNRATIVSAIIAMARKLGIGLIAEGVETVAHLRWLEDQGCDEFQGFLFSAPVPAERLAARLAHLKREIPALFSLDYSPASGRAGSA</sequence>
<dbReference type="InterPro" id="IPR052155">
    <property type="entry name" value="Biofilm_reg_signaling"/>
</dbReference>
<dbReference type="SUPFAM" id="SSF141868">
    <property type="entry name" value="EAL domain-like"/>
    <property type="match status" value="1"/>
</dbReference>
<dbReference type="Gene3D" id="3.20.20.450">
    <property type="entry name" value="EAL domain"/>
    <property type="match status" value="1"/>
</dbReference>
<dbReference type="InterPro" id="IPR001633">
    <property type="entry name" value="EAL_dom"/>
</dbReference>
<reference evidence="5 6" key="1">
    <citation type="submission" date="2023-07" db="EMBL/GenBank/DDBJ databases">
        <title>Genomic Encyclopedia of Type Strains, Phase IV (KMG-IV): sequencing the most valuable type-strain genomes for metagenomic binning, comparative biology and taxonomic classification.</title>
        <authorList>
            <person name="Goeker M."/>
        </authorList>
    </citation>
    <scope>NUCLEOTIDE SEQUENCE [LARGE SCALE GENOMIC DNA]</scope>
    <source>
        <strain evidence="5 6">B6-8</strain>
    </source>
</reference>
<dbReference type="PANTHER" id="PTHR44757">
    <property type="entry name" value="DIGUANYLATE CYCLASE DGCP"/>
    <property type="match status" value="1"/>
</dbReference>
<dbReference type="CDD" id="cd00130">
    <property type="entry name" value="PAS"/>
    <property type="match status" value="2"/>
</dbReference>
<comment type="caution">
    <text evidence="5">The sequence shown here is derived from an EMBL/GenBank/DDBJ whole genome shotgun (WGS) entry which is preliminary data.</text>
</comment>
<dbReference type="Pfam" id="PF00563">
    <property type="entry name" value="EAL"/>
    <property type="match status" value="1"/>
</dbReference>
<feature type="domain" description="PAS" evidence="1">
    <location>
        <begin position="175"/>
        <end position="224"/>
    </location>
</feature>
<name>A0ABU0H744_9HYPH</name>
<dbReference type="Pfam" id="PF00990">
    <property type="entry name" value="GGDEF"/>
    <property type="match status" value="1"/>
</dbReference>
<dbReference type="InterPro" id="IPR035919">
    <property type="entry name" value="EAL_sf"/>
</dbReference>
<dbReference type="InterPro" id="IPR000700">
    <property type="entry name" value="PAS-assoc_C"/>
</dbReference>
<dbReference type="PROSITE" id="PS50112">
    <property type="entry name" value="PAS"/>
    <property type="match status" value="2"/>
</dbReference>
<dbReference type="Gene3D" id="3.30.450.20">
    <property type="entry name" value="PAS domain"/>
    <property type="match status" value="2"/>
</dbReference>
<dbReference type="CDD" id="cd01949">
    <property type="entry name" value="GGDEF"/>
    <property type="match status" value="1"/>
</dbReference>
<dbReference type="PANTHER" id="PTHR44757:SF2">
    <property type="entry name" value="BIOFILM ARCHITECTURE MAINTENANCE PROTEIN MBAA"/>
    <property type="match status" value="1"/>
</dbReference>
<dbReference type="InterPro" id="IPR000160">
    <property type="entry name" value="GGDEF_dom"/>
</dbReference>
<dbReference type="EMBL" id="JAUSVO010000003">
    <property type="protein sequence ID" value="MDQ0437847.1"/>
    <property type="molecule type" value="Genomic_DNA"/>
</dbReference>
<feature type="domain" description="PAS" evidence="1">
    <location>
        <begin position="47"/>
        <end position="117"/>
    </location>
</feature>
<evidence type="ECO:0000259" key="4">
    <source>
        <dbReference type="PROSITE" id="PS50887"/>
    </source>
</evidence>
<dbReference type="InterPro" id="IPR001610">
    <property type="entry name" value="PAC"/>
</dbReference>
<dbReference type="InterPro" id="IPR000014">
    <property type="entry name" value="PAS"/>
</dbReference>
<dbReference type="PROSITE" id="PS50883">
    <property type="entry name" value="EAL"/>
    <property type="match status" value="1"/>
</dbReference>
<dbReference type="Gene3D" id="3.30.70.270">
    <property type="match status" value="1"/>
</dbReference>
<dbReference type="SUPFAM" id="SSF55785">
    <property type="entry name" value="PYP-like sensor domain (PAS domain)"/>
    <property type="match status" value="2"/>
</dbReference>
<gene>
    <name evidence="5" type="ORF">QO014_002239</name>
</gene>
<dbReference type="SMART" id="SM00052">
    <property type="entry name" value="EAL"/>
    <property type="match status" value="1"/>
</dbReference>
<dbReference type="RefSeq" id="WP_266348776.1">
    <property type="nucleotide sequence ID" value="NZ_JAPKNG010000003.1"/>
</dbReference>
<dbReference type="InterPro" id="IPR043128">
    <property type="entry name" value="Rev_trsase/Diguanyl_cyclase"/>
</dbReference>
<dbReference type="InterPro" id="IPR035965">
    <property type="entry name" value="PAS-like_dom_sf"/>
</dbReference>
<dbReference type="SUPFAM" id="SSF55073">
    <property type="entry name" value="Nucleotide cyclase"/>
    <property type="match status" value="1"/>
</dbReference>
<feature type="domain" description="PAC" evidence="2">
    <location>
        <begin position="264"/>
        <end position="316"/>
    </location>
</feature>
<dbReference type="PROSITE" id="PS50887">
    <property type="entry name" value="GGDEF"/>
    <property type="match status" value="1"/>
</dbReference>
<dbReference type="SMART" id="SM00091">
    <property type="entry name" value="PAS"/>
    <property type="match status" value="2"/>
</dbReference>
<dbReference type="InterPro" id="IPR013767">
    <property type="entry name" value="PAS_fold"/>
</dbReference>
<feature type="domain" description="GGDEF" evidence="4">
    <location>
        <begin position="348"/>
        <end position="481"/>
    </location>
</feature>
<evidence type="ECO:0000259" key="1">
    <source>
        <dbReference type="PROSITE" id="PS50112"/>
    </source>
</evidence>
<dbReference type="PROSITE" id="PS50113">
    <property type="entry name" value="PAC"/>
    <property type="match status" value="1"/>
</dbReference>
<dbReference type="SMART" id="SM00267">
    <property type="entry name" value="GGDEF"/>
    <property type="match status" value="1"/>
</dbReference>
<proteinExistence type="predicted"/>
<feature type="domain" description="EAL" evidence="3">
    <location>
        <begin position="490"/>
        <end position="744"/>
    </location>
</feature>
<dbReference type="Pfam" id="PF00989">
    <property type="entry name" value="PAS"/>
    <property type="match status" value="2"/>
</dbReference>
<protein>
    <submittedName>
        <fullName evidence="5">Diguanylate cyclase (GGDEF)-like protein/PAS domain S-box-containing protein</fullName>
    </submittedName>
</protein>
<dbReference type="InterPro" id="IPR029787">
    <property type="entry name" value="Nucleotide_cyclase"/>
</dbReference>